<reference evidence="3 4" key="3">
    <citation type="submission" date="2017-10" db="EMBL/GenBank/DDBJ databases">
        <title>Extensive intraspecific genome diversity in a model arbuscular mycorrhizal fungus.</title>
        <authorList>
            <person name="Chen E.C.H."/>
            <person name="Morin E."/>
            <person name="Baudet D."/>
            <person name="Noel J."/>
            <person name="Ndikumana S."/>
            <person name="Charron P."/>
            <person name="St-Onge C."/>
            <person name="Giorgi J."/>
            <person name="Grigoriev I.V."/>
            <person name="Roux C."/>
            <person name="Martin F.M."/>
            <person name="Corradi N."/>
        </authorList>
    </citation>
    <scope>NUCLEOTIDE SEQUENCE [LARGE SCALE GENOMIC DNA]</scope>
    <source>
        <strain evidence="3 4">A1</strain>
    </source>
</reference>
<sequence length="156" mass="17661">MFLQFLYKVIDKLIPSHQQGTGRTHANEITLKMRGVKLEQCRGDNPPYAWLIPDDSQKSITRVKQTPASTFGNAPYDCAPLSPLHVIYFGLNSKTTNEHLVSIYEKNTIMGPVIIYKYDMEGNITDVSESYANLTTMLANEDLLKWNKKIEHGAGR</sequence>
<dbReference type="Proteomes" id="UP000232722">
    <property type="component" value="Unassembled WGS sequence"/>
</dbReference>
<dbReference type="EMBL" id="LLXH01000535">
    <property type="protein sequence ID" value="PKC65504.1"/>
    <property type="molecule type" value="Genomic_DNA"/>
</dbReference>
<reference evidence="3 4" key="4">
    <citation type="submission" date="2017-10" db="EMBL/GenBank/DDBJ databases">
        <title>Genome analyses suggest a sexual origin of heterokaryosis in a supposedly ancient asexual fungus.</title>
        <authorList>
            <person name="Corradi N."/>
            <person name="Sedzielewska K."/>
            <person name="Noel J."/>
            <person name="Charron P."/>
            <person name="Farinelli L."/>
            <person name="Marton T."/>
            <person name="Kruger M."/>
            <person name="Pelin A."/>
            <person name="Brachmann A."/>
            <person name="Corradi N."/>
        </authorList>
    </citation>
    <scope>NUCLEOTIDE SEQUENCE [LARGE SCALE GENOMIC DNA]</scope>
    <source>
        <strain evidence="3 4">A1</strain>
    </source>
</reference>
<evidence type="ECO:0000313" key="5">
    <source>
        <dbReference type="Proteomes" id="UP000232722"/>
    </source>
</evidence>
<dbReference type="EMBL" id="LLXJ01000015">
    <property type="protein sequence ID" value="PKC17419.1"/>
    <property type="molecule type" value="Genomic_DNA"/>
</dbReference>
<reference evidence="1" key="5">
    <citation type="submission" date="2020-05" db="EMBL/GenBank/DDBJ databases">
        <authorList>
            <person name="Rincon C."/>
            <person name="Sanders R I."/>
            <person name="Robbins C."/>
            <person name="Chaturvedi A."/>
        </authorList>
    </citation>
    <scope>NUCLEOTIDE SEQUENCE</scope>
    <source>
        <strain evidence="1">CHB12</strain>
    </source>
</reference>
<evidence type="ECO:0000313" key="2">
    <source>
        <dbReference type="EMBL" id="PKC17419.1"/>
    </source>
</evidence>
<proteinExistence type="predicted"/>
<dbReference type="EMBL" id="CAGKOT010000048">
    <property type="protein sequence ID" value="CAB5383422.1"/>
    <property type="molecule type" value="Genomic_DNA"/>
</dbReference>
<dbReference type="OrthoDB" id="10268790at2759"/>
<dbReference type="VEuPathDB" id="FungiDB:RhiirA1_460953"/>
<evidence type="ECO:0000313" key="4">
    <source>
        <dbReference type="Proteomes" id="UP000232688"/>
    </source>
</evidence>
<reference evidence="2 5" key="2">
    <citation type="submission" date="2017-09" db="EMBL/GenBank/DDBJ databases">
        <title>Extensive intraspecific genome diversity in a model arbuscular mycorrhizal fungus.</title>
        <authorList>
            <person name="Chen E.C."/>
            <person name="Morin E."/>
            <person name="Beaudet D."/>
            <person name="Noel J."/>
            <person name="Ndikumana S."/>
            <person name="Charron P."/>
            <person name="St-Onge C."/>
            <person name="Giorgi J."/>
            <person name="Grigoriev I.V."/>
            <person name="Roux C."/>
            <person name="Martin F.M."/>
            <person name="Corradi N."/>
        </authorList>
    </citation>
    <scope>NUCLEOTIDE SEQUENCE [LARGE SCALE GENOMIC DNA]</scope>
    <source>
        <strain evidence="2 5">A5</strain>
    </source>
</reference>
<protein>
    <submittedName>
        <fullName evidence="3">Uncharacterized protein</fullName>
    </submittedName>
</protein>
<evidence type="ECO:0000313" key="3">
    <source>
        <dbReference type="EMBL" id="PKC65504.1"/>
    </source>
</evidence>
<name>A0A2I1DXZ9_9GLOM</name>
<organism evidence="3 4">
    <name type="scientific">Rhizophagus irregularis</name>
    <dbReference type="NCBI Taxonomy" id="588596"/>
    <lineage>
        <taxon>Eukaryota</taxon>
        <taxon>Fungi</taxon>
        <taxon>Fungi incertae sedis</taxon>
        <taxon>Mucoromycota</taxon>
        <taxon>Glomeromycotina</taxon>
        <taxon>Glomeromycetes</taxon>
        <taxon>Glomerales</taxon>
        <taxon>Glomeraceae</taxon>
        <taxon>Rhizophagus</taxon>
    </lineage>
</organism>
<reference evidence="2 5" key="1">
    <citation type="submission" date="2016-04" db="EMBL/GenBank/DDBJ databases">
        <title>Genome analyses suggest a sexual origin of heterokaryosis in a supposedly ancient asexual fungus.</title>
        <authorList>
            <person name="Ropars J."/>
            <person name="Sedzielewska K."/>
            <person name="Noel J."/>
            <person name="Charron P."/>
            <person name="Farinelli L."/>
            <person name="Marton T."/>
            <person name="Kruger M."/>
            <person name="Pelin A."/>
            <person name="Brachmann A."/>
            <person name="Corradi N."/>
        </authorList>
    </citation>
    <scope>NUCLEOTIDE SEQUENCE [LARGE SCALE GENOMIC DNA]</scope>
    <source>
        <strain evidence="2 5">A5</strain>
    </source>
</reference>
<dbReference type="Proteomes" id="UP000232688">
    <property type="component" value="Unassembled WGS sequence"/>
</dbReference>
<dbReference type="AlphaFoldDB" id="A0A2I1DXZ9"/>
<dbReference type="Proteomes" id="UP000684084">
    <property type="component" value="Unassembled WGS sequence"/>
</dbReference>
<gene>
    <name evidence="1" type="ORF">CHRIB12_LOCUS18413</name>
    <name evidence="3" type="ORF">RhiirA1_460953</name>
    <name evidence="2" type="ORF">RhiirA5_369036</name>
</gene>
<evidence type="ECO:0000313" key="1">
    <source>
        <dbReference type="EMBL" id="CAB5383422.1"/>
    </source>
</evidence>
<comment type="caution">
    <text evidence="3">The sequence shown here is derived from an EMBL/GenBank/DDBJ whole genome shotgun (WGS) entry which is preliminary data.</text>
</comment>
<accession>A0A2I1DXZ9</accession>